<proteinExistence type="predicted"/>
<keyword evidence="2" id="KW-0413">Isomerase</keyword>
<dbReference type="EMBL" id="CP157484">
    <property type="protein sequence ID" value="XBO39149.1"/>
    <property type="molecule type" value="Genomic_DNA"/>
</dbReference>
<dbReference type="SUPFAM" id="SSF102546">
    <property type="entry name" value="RbsD-like"/>
    <property type="match status" value="1"/>
</dbReference>
<dbReference type="Gene3D" id="3.40.1650.10">
    <property type="entry name" value="RbsD-like domain"/>
    <property type="match status" value="1"/>
</dbReference>
<evidence type="ECO:0000313" key="4">
    <source>
        <dbReference type="EMBL" id="XBO39149.1"/>
    </source>
</evidence>
<comment type="catalytic activity">
    <reaction evidence="3">
        <text>alpha-L-fucose = beta-L-fucose</text>
        <dbReference type="Rhea" id="RHEA:25580"/>
        <dbReference type="ChEBI" id="CHEBI:42548"/>
        <dbReference type="ChEBI" id="CHEBI:42589"/>
        <dbReference type="EC" id="5.1.3.29"/>
    </reaction>
</comment>
<dbReference type="GO" id="GO:0062193">
    <property type="term" value="F:D-ribose pyranase activity"/>
    <property type="evidence" value="ECO:0007669"/>
    <property type="project" value="UniProtKB-EC"/>
</dbReference>
<protein>
    <submittedName>
        <fullName evidence="4">RbsD/FucU family protein</fullName>
    </submittedName>
</protein>
<dbReference type="PANTHER" id="PTHR31690:SF4">
    <property type="entry name" value="FUCOSE MUTAROTASE"/>
    <property type="match status" value="1"/>
</dbReference>
<dbReference type="Pfam" id="PF05025">
    <property type="entry name" value="RbsD_FucU"/>
    <property type="match status" value="1"/>
</dbReference>
<dbReference type="RefSeq" id="WP_406855988.1">
    <property type="nucleotide sequence ID" value="NZ_CP157484.1"/>
</dbReference>
<dbReference type="GO" id="GO:0042806">
    <property type="term" value="F:fucose binding"/>
    <property type="evidence" value="ECO:0007669"/>
    <property type="project" value="TreeGrafter"/>
</dbReference>
<gene>
    <name evidence="4" type="ORF">ABEG18_26325</name>
</gene>
<dbReference type="GO" id="GO:0006004">
    <property type="term" value="P:fucose metabolic process"/>
    <property type="evidence" value="ECO:0007669"/>
    <property type="project" value="TreeGrafter"/>
</dbReference>
<dbReference type="InterPro" id="IPR050443">
    <property type="entry name" value="RbsD/FucU_mutarotase"/>
</dbReference>
<accession>A0AAU7JGG6</accession>
<dbReference type="InterPro" id="IPR023750">
    <property type="entry name" value="RbsD-like_sf"/>
</dbReference>
<dbReference type="PANTHER" id="PTHR31690">
    <property type="entry name" value="FUCOSE MUTAROTASE"/>
    <property type="match status" value="1"/>
</dbReference>
<sequence length="144" mass="15503">MLKGLDPILGPELLATLRAMGHGDEIAVVDTNFPAAAMGRPVIRLDGIPAPRVVEAVLSVMPLDDFVPEAAWRMEVVGDAQADMPIFAEFRQAIVAQEGVGFALGALERFAFYERAKGAFAVVVSGERRLYGNVILKKGVVRPE</sequence>
<dbReference type="GO" id="GO:0036373">
    <property type="term" value="F:L-fucose mutarotase activity"/>
    <property type="evidence" value="ECO:0007669"/>
    <property type="project" value="UniProtKB-EC"/>
</dbReference>
<evidence type="ECO:0000256" key="3">
    <source>
        <dbReference type="ARBA" id="ARBA00036324"/>
    </source>
</evidence>
<dbReference type="InterPro" id="IPR007721">
    <property type="entry name" value="RbsD_FucU"/>
</dbReference>
<evidence type="ECO:0000256" key="2">
    <source>
        <dbReference type="ARBA" id="ARBA00023235"/>
    </source>
</evidence>
<organism evidence="4">
    <name type="scientific">Alsobacter sp. KACC 23698</name>
    <dbReference type="NCBI Taxonomy" id="3149229"/>
    <lineage>
        <taxon>Bacteria</taxon>
        <taxon>Pseudomonadati</taxon>
        <taxon>Pseudomonadota</taxon>
        <taxon>Alphaproteobacteria</taxon>
        <taxon>Hyphomicrobiales</taxon>
        <taxon>Alsobacteraceae</taxon>
        <taxon>Alsobacter</taxon>
    </lineage>
</organism>
<evidence type="ECO:0000256" key="1">
    <source>
        <dbReference type="ARBA" id="ARBA00000223"/>
    </source>
</evidence>
<reference evidence="4" key="1">
    <citation type="submission" date="2024-05" db="EMBL/GenBank/DDBJ databases">
        <authorList>
            <person name="Kim S."/>
            <person name="Heo J."/>
            <person name="Choi H."/>
            <person name="Choi Y."/>
            <person name="Kwon S.-W."/>
            <person name="Kim Y."/>
        </authorList>
    </citation>
    <scope>NUCLEOTIDE SEQUENCE</scope>
    <source>
        <strain evidence="4">KACC 23698</strain>
    </source>
</reference>
<dbReference type="AlphaFoldDB" id="A0AAU7JGG6"/>
<name>A0AAU7JGG6_9HYPH</name>
<comment type="catalytic activity">
    <reaction evidence="1">
        <text>beta-D-ribopyranose = beta-D-ribofuranose</text>
        <dbReference type="Rhea" id="RHEA:25432"/>
        <dbReference type="ChEBI" id="CHEBI:27476"/>
        <dbReference type="ChEBI" id="CHEBI:47002"/>
        <dbReference type="EC" id="5.4.99.62"/>
    </reaction>
</comment>